<dbReference type="EMBL" id="JAYMYS010000003">
    <property type="protein sequence ID" value="KAK7399930.1"/>
    <property type="molecule type" value="Genomic_DNA"/>
</dbReference>
<keyword evidence="3" id="KW-1185">Reference proteome</keyword>
<protein>
    <submittedName>
        <fullName evidence="2">Uncharacterized protein</fullName>
    </submittedName>
</protein>
<evidence type="ECO:0000256" key="1">
    <source>
        <dbReference type="SAM" id="Phobius"/>
    </source>
</evidence>
<keyword evidence="1" id="KW-0472">Membrane</keyword>
<evidence type="ECO:0000313" key="3">
    <source>
        <dbReference type="Proteomes" id="UP001386955"/>
    </source>
</evidence>
<keyword evidence="1" id="KW-1133">Transmembrane helix</keyword>
<gene>
    <name evidence="2" type="ORF">VNO78_11127</name>
</gene>
<dbReference type="AlphaFoldDB" id="A0AAN9SND1"/>
<feature type="transmembrane region" description="Helical" evidence="1">
    <location>
        <begin position="46"/>
        <end position="67"/>
    </location>
</feature>
<comment type="caution">
    <text evidence="2">The sequence shown here is derived from an EMBL/GenBank/DDBJ whole genome shotgun (WGS) entry which is preliminary data.</text>
</comment>
<accession>A0AAN9SND1</accession>
<evidence type="ECO:0000313" key="2">
    <source>
        <dbReference type="EMBL" id="KAK7399930.1"/>
    </source>
</evidence>
<reference evidence="2 3" key="1">
    <citation type="submission" date="2024-01" db="EMBL/GenBank/DDBJ databases">
        <title>The genomes of 5 underutilized Papilionoideae crops provide insights into root nodulation and disease resistanc.</title>
        <authorList>
            <person name="Jiang F."/>
        </authorList>
    </citation>
    <scope>NUCLEOTIDE SEQUENCE [LARGE SCALE GENOMIC DNA]</scope>
    <source>
        <strain evidence="2">DUOXIRENSHENG_FW03</strain>
        <tissue evidence="2">Leaves</tissue>
    </source>
</reference>
<proteinExistence type="predicted"/>
<sequence>MACQDELNNLCGNEGNNTLPTIVLVVLDILLEGYQLLRYQSKGNELWCFMVCQILLKFTVLLEVYLIQIQTTMSRS</sequence>
<organism evidence="2 3">
    <name type="scientific">Psophocarpus tetragonolobus</name>
    <name type="common">Winged bean</name>
    <name type="synonym">Dolichos tetragonolobus</name>
    <dbReference type="NCBI Taxonomy" id="3891"/>
    <lineage>
        <taxon>Eukaryota</taxon>
        <taxon>Viridiplantae</taxon>
        <taxon>Streptophyta</taxon>
        <taxon>Embryophyta</taxon>
        <taxon>Tracheophyta</taxon>
        <taxon>Spermatophyta</taxon>
        <taxon>Magnoliopsida</taxon>
        <taxon>eudicotyledons</taxon>
        <taxon>Gunneridae</taxon>
        <taxon>Pentapetalae</taxon>
        <taxon>rosids</taxon>
        <taxon>fabids</taxon>
        <taxon>Fabales</taxon>
        <taxon>Fabaceae</taxon>
        <taxon>Papilionoideae</taxon>
        <taxon>50 kb inversion clade</taxon>
        <taxon>NPAAA clade</taxon>
        <taxon>indigoferoid/millettioid clade</taxon>
        <taxon>Phaseoleae</taxon>
        <taxon>Psophocarpus</taxon>
    </lineage>
</organism>
<keyword evidence="1" id="KW-0812">Transmembrane</keyword>
<name>A0AAN9SND1_PSOTE</name>
<dbReference type="Proteomes" id="UP001386955">
    <property type="component" value="Unassembled WGS sequence"/>
</dbReference>